<evidence type="ECO:0000313" key="2">
    <source>
        <dbReference type="EMBL" id="KAF7193090.1"/>
    </source>
</evidence>
<dbReference type="EMBL" id="JABCIY010000094">
    <property type="protein sequence ID" value="KAF7193090.1"/>
    <property type="molecule type" value="Genomic_DNA"/>
</dbReference>
<name>A0A8H6VIQ1_9PEZI</name>
<dbReference type="Proteomes" id="UP000660729">
    <property type="component" value="Unassembled WGS sequence"/>
</dbReference>
<protein>
    <submittedName>
        <fullName evidence="2">Uncharacterized protein</fullName>
    </submittedName>
</protein>
<proteinExistence type="predicted"/>
<feature type="region of interest" description="Disordered" evidence="1">
    <location>
        <begin position="186"/>
        <end position="209"/>
    </location>
</feature>
<dbReference type="OrthoDB" id="3645153at2759"/>
<gene>
    <name evidence="2" type="ORF">HII31_05577</name>
</gene>
<feature type="compositionally biased region" description="Polar residues" evidence="1">
    <location>
        <begin position="405"/>
        <end position="414"/>
    </location>
</feature>
<dbReference type="AlphaFoldDB" id="A0A8H6VIQ1"/>
<keyword evidence="3" id="KW-1185">Reference proteome</keyword>
<evidence type="ECO:0000313" key="3">
    <source>
        <dbReference type="Proteomes" id="UP000660729"/>
    </source>
</evidence>
<evidence type="ECO:0000256" key="1">
    <source>
        <dbReference type="SAM" id="MobiDB-lite"/>
    </source>
</evidence>
<sequence>MSSPPDLPSVTAKSRQHSALLLQKPLPPSPPLSSHSSHSHSSRSSSPCSAYQTVLSDLHLRFAGLGSKEGANRAWQEFRLSRLDFQRLYQQHLDPDLSKAGSGFAHWCAHKLRWDYDSDREIFVVRMPDAIHEVLIERIHRAILEGKEELQRTCAQDASLEGGSDIRSRRMKRRAAAELQKVDSTRNTAFTLPGESDEDRDQKRNPDASFAHQDAKYPSLILEVAYSQSDKSLKRLARDYIHLSNCHIACVVGVHLAYNEPGKGSTLDSERDQTAKFSVWRAALDEDKYGYCKPVLEEVCFRNADGSIVPNAPPLELTISDILPNSVLDTSDWLAGEASVAMITSTQLGDFLEVAERHHRGRKQTSRRAGLPGQKGTRKRLLSPEEEELSDSREAKYKRQEDADATSSRQQDTSYHGRVGHRRDASSMASPVPRRRSGRRVQGRESSR</sequence>
<organism evidence="2 3">
    <name type="scientific">Pseudocercospora fuligena</name>
    <dbReference type="NCBI Taxonomy" id="685502"/>
    <lineage>
        <taxon>Eukaryota</taxon>
        <taxon>Fungi</taxon>
        <taxon>Dikarya</taxon>
        <taxon>Ascomycota</taxon>
        <taxon>Pezizomycotina</taxon>
        <taxon>Dothideomycetes</taxon>
        <taxon>Dothideomycetidae</taxon>
        <taxon>Mycosphaerellales</taxon>
        <taxon>Mycosphaerellaceae</taxon>
        <taxon>Pseudocercospora</taxon>
    </lineage>
</organism>
<comment type="caution">
    <text evidence="2">The sequence shown here is derived from an EMBL/GenBank/DDBJ whole genome shotgun (WGS) entry which is preliminary data.</text>
</comment>
<accession>A0A8H6VIQ1</accession>
<feature type="region of interest" description="Disordered" evidence="1">
    <location>
        <begin position="357"/>
        <end position="448"/>
    </location>
</feature>
<feature type="compositionally biased region" description="Basic and acidic residues" evidence="1">
    <location>
        <begin position="390"/>
        <end position="402"/>
    </location>
</feature>
<feature type="region of interest" description="Disordered" evidence="1">
    <location>
        <begin position="1"/>
        <end position="48"/>
    </location>
</feature>
<feature type="compositionally biased region" description="Basic residues" evidence="1">
    <location>
        <begin position="357"/>
        <end position="366"/>
    </location>
</feature>
<reference evidence="2" key="1">
    <citation type="submission" date="2020-04" db="EMBL/GenBank/DDBJ databases">
        <title>Draft genome resource of the tomato pathogen Pseudocercospora fuligena.</title>
        <authorList>
            <person name="Zaccaron A."/>
        </authorList>
    </citation>
    <scope>NUCLEOTIDE SEQUENCE</scope>
    <source>
        <strain evidence="2">PF001</strain>
    </source>
</reference>